<gene>
    <name evidence="1" type="ORF">GWK47_005446</name>
</gene>
<dbReference type="EMBL" id="JACEEZ010007948">
    <property type="protein sequence ID" value="KAG0723663.1"/>
    <property type="molecule type" value="Genomic_DNA"/>
</dbReference>
<accession>A0A8J5CJX0</accession>
<reference evidence="1" key="1">
    <citation type="submission" date="2020-07" db="EMBL/GenBank/DDBJ databases">
        <title>The High-quality genome of the commercially important snow crab, Chionoecetes opilio.</title>
        <authorList>
            <person name="Jeong J.-H."/>
            <person name="Ryu S."/>
        </authorList>
    </citation>
    <scope>NUCLEOTIDE SEQUENCE</scope>
    <source>
        <strain evidence="1">MADBK_172401_WGS</strain>
        <tissue evidence="1">Digestive gland</tissue>
    </source>
</reference>
<organism evidence="1 2">
    <name type="scientific">Chionoecetes opilio</name>
    <name type="common">Atlantic snow crab</name>
    <name type="synonym">Cancer opilio</name>
    <dbReference type="NCBI Taxonomy" id="41210"/>
    <lineage>
        <taxon>Eukaryota</taxon>
        <taxon>Metazoa</taxon>
        <taxon>Ecdysozoa</taxon>
        <taxon>Arthropoda</taxon>
        <taxon>Crustacea</taxon>
        <taxon>Multicrustacea</taxon>
        <taxon>Malacostraca</taxon>
        <taxon>Eumalacostraca</taxon>
        <taxon>Eucarida</taxon>
        <taxon>Decapoda</taxon>
        <taxon>Pleocyemata</taxon>
        <taxon>Brachyura</taxon>
        <taxon>Eubrachyura</taxon>
        <taxon>Majoidea</taxon>
        <taxon>Majidae</taxon>
        <taxon>Chionoecetes</taxon>
    </lineage>
</organism>
<dbReference type="AlphaFoldDB" id="A0A8J5CJX0"/>
<name>A0A8J5CJX0_CHIOP</name>
<evidence type="ECO:0000313" key="2">
    <source>
        <dbReference type="Proteomes" id="UP000770661"/>
    </source>
</evidence>
<sequence length="79" mass="8219">MSMPGQHLKPDSVLAALIQCVVPACRGHLAGGAHGPTPGQDGGLVQCVCGLMRHPVPSLTAAPRRLRLYLLSGGMLHDE</sequence>
<dbReference type="Proteomes" id="UP000770661">
    <property type="component" value="Unassembled WGS sequence"/>
</dbReference>
<proteinExistence type="predicted"/>
<protein>
    <submittedName>
        <fullName evidence="1">Uncharacterized protein</fullName>
    </submittedName>
</protein>
<evidence type="ECO:0000313" key="1">
    <source>
        <dbReference type="EMBL" id="KAG0723663.1"/>
    </source>
</evidence>
<keyword evidence="2" id="KW-1185">Reference proteome</keyword>
<comment type="caution">
    <text evidence="1">The sequence shown here is derived from an EMBL/GenBank/DDBJ whole genome shotgun (WGS) entry which is preliminary data.</text>
</comment>